<dbReference type="Pfam" id="PF06662">
    <property type="entry name" value="C5-epim_C"/>
    <property type="match status" value="1"/>
</dbReference>
<sequence>MSLSKLDYFRYLFNIYFLKRGTITKSWSSPSRLSEDSFEQDPVKWAYPLDFSQDIHENLLTDEAGVPMIDYANLGTYYNPWFVGHIALGYYSLWKRDQKLVHIDQFKTLADWFVEQQVETEYGVTWMYNFDYFGGQKKPWKSGLSQAHGISVLLRAASIFDKNKYESTARKALNELTTPYTQGGPAYFREDGTVSFEEYFTDPPYSVLNGHLFATISCWEASLYFKGKKAEQITEAAFNFVKKYLPDYDLGFWSTYSLKSIAGRSDIASFHYHDVHIAQLKSAYRITGAPIFRTYASRFQEYQNDKYRKSKAFMHKSFVKIMS</sequence>
<dbReference type="EMBL" id="JAKLWS010000045">
    <property type="protein sequence ID" value="MCG2590833.1"/>
    <property type="molecule type" value="Genomic_DNA"/>
</dbReference>
<accession>A0ABS9KJ07</accession>
<name>A0ABS9KJ07_9BACT</name>
<dbReference type="RefSeq" id="WP_237856327.1">
    <property type="nucleotide sequence ID" value="NZ_JAKLWS010000045.1"/>
</dbReference>
<feature type="domain" description="D-glucuronyl C5-epimerase C-terminal" evidence="1">
    <location>
        <begin position="125"/>
        <end position="300"/>
    </location>
</feature>
<dbReference type="SUPFAM" id="SSF48208">
    <property type="entry name" value="Six-hairpin glycosidases"/>
    <property type="match status" value="1"/>
</dbReference>
<dbReference type="Proteomes" id="UP001165366">
    <property type="component" value="Unassembled WGS sequence"/>
</dbReference>
<proteinExistence type="predicted"/>
<comment type="caution">
    <text evidence="2">The sequence shown here is derived from an EMBL/GenBank/DDBJ whole genome shotgun (WGS) entry which is preliminary data.</text>
</comment>
<protein>
    <submittedName>
        <fullName evidence="2">D-glucuronyl C5-epimerase family protein</fullName>
    </submittedName>
</protein>
<reference evidence="2" key="1">
    <citation type="submission" date="2022-01" db="EMBL/GenBank/DDBJ databases">
        <authorList>
            <person name="Wang Y."/>
        </authorList>
    </citation>
    <scope>NUCLEOTIDE SEQUENCE</scope>
    <source>
        <strain evidence="2">WB101</strain>
    </source>
</reference>
<evidence type="ECO:0000313" key="3">
    <source>
        <dbReference type="Proteomes" id="UP001165366"/>
    </source>
</evidence>
<dbReference type="InterPro" id="IPR008928">
    <property type="entry name" value="6-hairpin_glycosidase_sf"/>
</dbReference>
<evidence type="ECO:0000259" key="1">
    <source>
        <dbReference type="Pfam" id="PF06662"/>
    </source>
</evidence>
<dbReference type="PANTHER" id="PTHR13174">
    <property type="entry name" value="D-GLUCURONYL C5-EPIMERASE"/>
    <property type="match status" value="1"/>
</dbReference>
<organism evidence="2 3">
    <name type="scientific">Rhodohalobacter sulfatireducens</name>
    <dbReference type="NCBI Taxonomy" id="2911366"/>
    <lineage>
        <taxon>Bacteria</taxon>
        <taxon>Pseudomonadati</taxon>
        <taxon>Balneolota</taxon>
        <taxon>Balneolia</taxon>
        <taxon>Balneolales</taxon>
        <taxon>Balneolaceae</taxon>
        <taxon>Rhodohalobacter</taxon>
    </lineage>
</organism>
<dbReference type="PANTHER" id="PTHR13174:SF3">
    <property type="entry name" value="D-GLUCURONYL C5-EPIMERASE"/>
    <property type="match status" value="1"/>
</dbReference>
<dbReference type="InterPro" id="IPR010598">
    <property type="entry name" value="C5-epim_C"/>
</dbReference>
<gene>
    <name evidence="2" type="ORF">L6773_19845</name>
</gene>
<dbReference type="InterPro" id="IPR039721">
    <property type="entry name" value="C5-epimerase"/>
</dbReference>
<reference evidence="2" key="2">
    <citation type="submission" date="2024-05" db="EMBL/GenBank/DDBJ databases">
        <title>Rhodohalobacter halophilus gen. nov., sp. nov., a moderately halophilic member of the family Balneolaceae.</title>
        <authorList>
            <person name="Xia J."/>
        </authorList>
    </citation>
    <scope>NUCLEOTIDE SEQUENCE</scope>
    <source>
        <strain evidence="2">WB101</strain>
    </source>
</reference>
<evidence type="ECO:0000313" key="2">
    <source>
        <dbReference type="EMBL" id="MCG2590833.1"/>
    </source>
</evidence>
<keyword evidence="3" id="KW-1185">Reference proteome</keyword>